<comment type="caution">
    <text evidence="1">The sequence shown here is derived from an EMBL/GenBank/DDBJ whole genome shotgun (WGS) entry which is preliminary data.</text>
</comment>
<evidence type="ECO:0000313" key="2">
    <source>
        <dbReference type="Proteomes" id="UP000748531"/>
    </source>
</evidence>
<proteinExistence type="predicted"/>
<gene>
    <name evidence="1" type="ORF">PHET_11983</name>
</gene>
<dbReference type="AlphaFoldDB" id="A0A8J4SJV0"/>
<dbReference type="EMBL" id="LUCH01019597">
    <property type="protein sequence ID" value="KAF5394232.1"/>
    <property type="molecule type" value="Genomic_DNA"/>
</dbReference>
<evidence type="ECO:0000313" key="1">
    <source>
        <dbReference type="EMBL" id="KAF5394232.1"/>
    </source>
</evidence>
<keyword evidence="2" id="KW-1185">Reference proteome</keyword>
<accession>A0A8J4SJV0</accession>
<reference evidence="1" key="1">
    <citation type="submission" date="2019-05" db="EMBL/GenBank/DDBJ databases">
        <title>Annotation for the trematode Paragonimus heterotremus.</title>
        <authorList>
            <person name="Choi Y.-J."/>
        </authorList>
    </citation>
    <scope>NUCLEOTIDE SEQUENCE</scope>
    <source>
        <strain evidence="1">LC</strain>
    </source>
</reference>
<organism evidence="1 2">
    <name type="scientific">Paragonimus heterotremus</name>
    <dbReference type="NCBI Taxonomy" id="100268"/>
    <lineage>
        <taxon>Eukaryota</taxon>
        <taxon>Metazoa</taxon>
        <taxon>Spiralia</taxon>
        <taxon>Lophotrochozoa</taxon>
        <taxon>Platyhelminthes</taxon>
        <taxon>Trematoda</taxon>
        <taxon>Digenea</taxon>
        <taxon>Plagiorchiida</taxon>
        <taxon>Troglotremata</taxon>
        <taxon>Troglotrematidae</taxon>
        <taxon>Paragonimus</taxon>
    </lineage>
</organism>
<sequence length="156" mass="17639">MFQPNCDVDADIIAEYITSIVQDTELSKDAMCSEISVILSAYLKRLLIIEDVASGQAKANGNLEYSSITHQAVQTASLLWLDSHQGTVNFLYVHNEKCEGCPDNTVFSDVRQWMRDIASATRFWSPRQYSTSKPYDGSLIFHRWILPFLVLLATDL</sequence>
<dbReference type="Proteomes" id="UP000748531">
    <property type="component" value="Unassembled WGS sequence"/>
</dbReference>
<protein>
    <submittedName>
        <fullName evidence="1">Uncharacterized protein</fullName>
    </submittedName>
</protein>
<name>A0A8J4SJV0_9TREM</name>